<dbReference type="Proteomes" id="UP000229401">
    <property type="component" value="Unassembled WGS sequence"/>
</dbReference>
<feature type="region of interest" description="Disordered" evidence="1">
    <location>
        <begin position="167"/>
        <end position="201"/>
    </location>
</feature>
<dbReference type="EMBL" id="PFLI01000158">
    <property type="protein sequence ID" value="PIY71736.1"/>
    <property type="molecule type" value="Genomic_DNA"/>
</dbReference>
<sequence length="370" mass="40848">MKKIYLLVIAAFFFLVVLIVLTVLINGKKTQNNQNPSVFPTTFPLSGSNKVKNITTPLPLSSNKIENIMEFVGTVENKDFKAQYSPSLNKVIVQEKTSQGQQSFYQWVKDNNLSNIINSADNVVFTKSEITPEILPTPTTPVDALNNKIKDFFDLLNLLYSTTAIDSDENQNNNPGQGTPIISPPIISPTPDQKNQGSNKVYYGQGSDQYGNITLPPNCLLRSCGCGPTSVAMIASSYISTDYNPQKIVDIYIKNNYSMCCGSYSGSAKSVLKSLGLKTTDYIINEYPPVAASEVTPVLKKYIDAGWTLFVLAYYRPNNGGGHYFWITDIDSSGNILAYDPYYGQGSSPPLNENKYSPFPEYAQVFGVKQ</sequence>
<feature type="compositionally biased region" description="Polar residues" evidence="1">
    <location>
        <begin position="167"/>
        <end position="177"/>
    </location>
</feature>
<gene>
    <name evidence="2" type="ORF">COY87_04635</name>
</gene>
<reference evidence="3" key="1">
    <citation type="submission" date="2017-09" db="EMBL/GenBank/DDBJ databases">
        <title>Depth-based differentiation of microbial function through sediment-hosted aquifers and enrichment of novel symbionts in the deep terrestrial subsurface.</title>
        <authorList>
            <person name="Probst A.J."/>
            <person name="Ladd B."/>
            <person name="Jarett J.K."/>
            <person name="Geller-Mcgrath D.E."/>
            <person name="Sieber C.M.K."/>
            <person name="Emerson J.B."/>
            <person name="Anantharaman K."/>
            <person name="Thomas B.C."/>
            <person name="Malmstrom R."/>
            <person name="Stieglmeier M."/>
            <person name="Klingl A."/>
            <person name="Woyke T."/>
            <person name="Ryan C.M."/>
            <person name="Banfield J.F."/>
        </authorList>
    </citation>
    <scope>NUCLEOTIDE SEQUENCE [LARGE SCALE GENOMIC DNA]</scope>
</reference>
<dbReference type="Gene3D" id="3.90.70.10">
    <property type="entry name" value="Cysteine proteinases"/>
    <property type="match status" value="1"/>
</dbReference>
<organism evidence="2 3">
    <name type="scientific">Candidatus Roizmanbacteria bacterium CG_4_10_14_0_8_um_filter_33_9</name>
    <dbReference type="NCBI Taxonomy" id="1974826"/>
    <lineage>
        <taxon>Bacteria</taxon>
        <taxon>Candidatus Roizmaniibacteriota</taxon>
    </lineage>
</organism>
<accession>A0A2M7QIB8</accession>
<proteinExistence type="predicted"/>
<protein>
    <recommendedName>
        <fullName evidence="4">Peptidase C39-like domain-containing protein</fullName>
    </recommendedName>
</protein>
<comment type="caution">
    <text evidence="2">The sequence shown here is derived from an EMBL/GenBank/DDBJ whole genome shotgun (WGS) entry which is preliminary data.</text>
</comment>
<evidence type="ECO:0000256" key="1">
    <source>
        <dbReference type="SAM" id="MobiDB-lite"/>
    </source>
</evidence>
<evidence type="ECO:0000313" key="2">
    <source>
        <dbReference type="EMBL" id="PIY71736.1"/>
    </source>
</evidence>
<evidence type="ECO:0000313" key="3">
    <source>
        <dbReference type="Proteomes" id="UP000229401"/>
    </source>
</evidence>
<dbReference type="AlphaFoldDB" id="A0A2M7QIB8"/>
<evidence type="ECO:0008006" key="4">
    <source>
        <dbReference type="Google" id="ProtNLM"/>
    </source>
</evidence>
<name>A0A2M7QIB8_9BACT</name>